<reference evidence="2 3" key="1">
    <citation type="submission" date="2013-03" db="EMBL/GenBank/DDBJ databases">
        <authorList>
            <person name="Linke B."/>
        </authorList>
    </citation>
    <scope>NUCLEOTIDE SEQUENCE [LARGE SCALE GENOMIC DNA]</scope>
    <source>
        <strain evidence="2 3">B13</strain>
    </source>
</reference>
<organism evidence="2 3">
    <name type="scientific">Pseudomonas knackmussii (strain DSM 6978 / CCUG 54928 / LMG 23759 / B13)</name>
    <dbReference type="NCBI Taxonomy" id="1301098"/>
    <lineage>
        <taxon>Bacteria</taxon>
        <taxon>Pseudomonadati</taxon>
        <taxon>Pseudomonadota</taxon>
        <taxon>Gammaproteobacteria</taxon>
        <taxon>Pseudomonadales</taxon>
        <taxon>Pseudomonadaceae</taxon>
        <taxon>Pseudomonas</taxon>
    </lineage>
</organism>
<evidence type="ECO:0000259" key="1">
    <source>
        <dbReference type="PROSITE" id="PS51750"/>
    </source>
</evidence>
<dbReference type="KEGG" id="pkc:PKB_4018"/>
<protein>
    <recommendedName>
        <fullName evidence="1">Bro-N domain-containing protein</fullName>
    </recommendedName>
</protein>
<dbReference type="RefSeq" id="WP_052355335.1">
    <property type="nucleotide sequence ID" value="NZ_HG322950.1"/>
</dbReference>
<dbReference type="Proteomes" id="UP000025241">
    <property type="component" value="Chromosome I"/>
</dbReference>
<evidence type="ECO:0000313" key="2">
    <source>
        <dbReference type="EMBL" id="CDF85347.1"/>
    </source>
</evidence>
<accession>A0A024HLD9</accession>
<proteinExistence type="predicted"/>
<feature type="domain" description="Bro-N" evidence="1">
    <location>
        <begin position="1"/>
        <end position="107"/>
    </location>
</feature>
<dbReference type="PANTHER" id="PTHR36180">
    <property type="entry name" value="DNA-BINDING PROTEIN-RELATED-RELATED"/>
    <property type="match status" value="1"/>
</dbReference>
<dbReference type="EMBL" id="HG322950">
    <property type="protein sequence ID" value="CDF85347.1"/>
    <property type="molecule type" value="Genomic_DNA"/>
</dbReference>
<dbReference type="HOGENOM" id="CLU_114099_1_0_6"/>
<dbReference type="SMART" id="SM01040">
    <property type="entry name" value="Bro-N"/>
    <property type="match status" value="1"/>
</dbReference>
<evidence type="ECO:0000313" key="3">
    <source>
        <dbReference type="Proteomes" id="UP000025241"/>
    </source>
</evidence>
<dbReference type="Pfam" id="PF02498">
    <property type="entry name" value="Bro-N"/>
    <property type="match status" value="1"/>
</dbReference>
<dbReference type="InterPro" id="IPR003497">
    <property type="entry name" value="BRO_N_domain"/>
</dbReference>
<sequence>MDDVHLPVVFQRFNRSLRGVCIDGQPWLVARDQGVLIRERVEHYVIHRLDDDLRRQAVLASRSGEECVWLVNDFGLFHLLARYRHPEHRNLRQWLTGEVLPTLRDQAESRAEQPRRMHLQGPTAPLTVLLWQGELWMRFGDMPRLLAEQTRNRRWSHWLPGRRDS</sequence>
<dbReference type="PATRIC" id="fig|1301098.3.peg.4023"/>
<dbReference type="AlphaFoldDB" id="A0A024HLD9"/>
<keyword evidence="3" id="KW-1185">Reference proteome</keyword>
<reference evidence="2 3" key="2">
    <citation type="submission" date="2014-05" db="EMBL/GenBank/DDBJ databases">
        <title>Genome sequence of the 3-chlorobenzoate degrading bacterium Pseudomonas knackmussii B13 shows multiple evidence for horizontal gene transfer.</title>
        <authorList>
            <person name="Miyazaki R."/>
            <person name="Bertelli C."/>
            <person name="Falquet L."/>
            <person name="Robinson-Rechavi M."/>
            <person name="Gharib W."/>
            <person name="Roy S."/>
            <person name="Van der Meer J.R."/>
        </authorList>
    </citation>
    <scope>NUCLEOTIDE SEQUENCE [LARGE SCALE GENOMIC DNA]</scope>
    <source>
        <strain evidence="2 3">B13</strain>
    </source>
</reference>
<dbReference type="PANTHER" id="PTHR36180:SF2">
    <property type="entry name" value="BRO FAMILY PROTEIN"/>
    <property type="match status" value="1"/>
</dbReference>
<name>A0A024HLD9_PSEKB</name>
<dbReference type="STRING" id="1301098.PKB_4018"/>
<gene>
    <name evidence="2" type="ORF">PKB_4018</name>
</gene>
<dbReference type="OrthoDB" id="6982796at2"/>
<dbReference type="eggNOG" id="COG3617">
    <property type="taxonomic scope" value="Bacteria"/>
</dbReference>
<dbReference type="PROSITE" id="PS51750">
    <property type="entry name" value="BRO_N"/>
    <property type="match status" value="1"/>
</dbReference>